<organism evidence="3">
    <name type="scientific">marine metagenome</name>
    <dbReference type="NCBI Taxonomy" id="408172"/>
    <lineage>
        <taxon>unclassified sequences</taxon>
        <taxon>metagenomes</taxon>
        <taxon>ecological metagenomes</taxon>
    </lineage>
</organism>
<proteinExistence type="predicted"/>
<feature type="non-terminal residue" evidence="3">
    <location>
        <position position="1"/>
    </location>
</feature>
<evidence type="ECO:0000259" key="2">
    <source>
        <dbReference type="Pfam" id="PF07635"/>
    </source>
</evidence>
<dbReference type="AlphaFoldDB" id="A0A382UQB2"/>
<accession>A0A382UQB2</accession>
<protein>
    <recommendedName>
        <fullName evidence="4">Cytochrome c domain-containing protein</fullName>
    </recommendedName>
</protein>
<evidence type="ECO:0008006" key="4">
    <source>
        <dbReference type="Google" id="ProtNLM"/>
    </source>
</evidence>
<feature type="domain" description="DUF1549" evidence="1">
    <location>
        <begin position="113"/>
        <end position="290"/>
    </location>
</feature>
<dbReference type="GO" id="GO:0020037">
    <property type="term" value="F:heme binding"/>
    <property type="evidence" value="ECO:0007669"/>
    <property type="project" value="InterPro"/>
</dbReference>
<feature type="non-terminal residue" evidence="3">
    <location>
        <position position="291"/>
    </location>
</feature>
<dbReference type="GO" id="GO:0009055">
    <property type="term" value="F:electron transfer activity"/>
    <property type="evidence" value="ECO:0007669"/>
    <property type="project" value="InterPro"/>
</dbReference>
<dbReference type="PANTHER" id="PTHR35889:SF3">
    <property type="entry name" value="F-BOX DOMAIN-CONTAINING PROTEIN"/>
    <property type="match status" value="1"/>
</dbReference>
<dbReference type="InterPro" id="IPR011429">
    <property type="entry name" value="Cyt_c_Planctomycete-type"/>
</dbReference>
<dbReference type="Pfam" id="PF07635">
    <property type="entry name" value="PSCyt1"/>
    <property type="match status" value="1"/>
</dbReference>
<dbReference type="EMBL" id="UINC01145992">
    <property type="protein sequence ID" value="SVD36454.1"/>
    <property type="molecule type" value="Genomic_DNA"/>
</dbReference>
<reference evidence="3" key="1">
    <citation type="submission" date="2018-05" db="EMBL/GenBank/DDBJ databases">
        <authorList>
            <person name="Lanie J.A."/>
            <person name="Ng W.-L."/>
            <person name="Kazmierczak K.M."/>
            <person name="Andrzejewski T.M."/>
            <person name="Davidsen T.M."/>
            <person name="Wayne K.J."/>
            <person name="Tettelin H."/>
            <person name="Glass J.I."/>
            <person name="Rusch D."/>
            <person name="Podicherti R."/>
            <person name="Tsui H.-C.T."/>
            <person name="Winkler M.E."/>
        </authorList>
    </citation>
    <scope>NUCLEOTIDE SEQUENCE</scope>
</reference>
<feature type="domain" description="Cytochrome C Planctomycete-type" evidence="2">
    <location>
        <begin position="4"/>
        <end position="64"/>
    </location>
</feature>
<evidence type="ECO:0000313" key="3">
    <source>
        <dbReference type="EMBL" id="SVD36454.1"/>
    </source>
</evidence>
<dbReference type="InterPro" id="IPR036909">
    <property type="entry name" value="Cyt_c-like_dom_sf"/>
</dbReference>
<dbReference type="Pfam" id="PF07583">
    <property type="entry name" value="PSCyt2"/>
    <property type="match status" value="1"/>
</dbReference>
<dbReference type="SUPFAM" id="SSF46626">
    <property type="entry name" value="Cytochrome c"/>
    <property type="match status" value="1"/>
</dbReference>
<name>A0A382UQB2_9ZZZZ</name>
<gene>
    <name evidence="3" type="ORF">METZ01_LOCUS389308</name>
</gene>
<dbReference type="PANTHER" id="PTHR35889">
    <property type="entry name" value="CYCLOINULO-OLIGOSACCHARIDE FRUCTANOTRANSFERASE-RELATED"/>
    <property type="match status" value="1"/>
</dbReference>
<dbReference type="InterPro" id="IPR011444">
    <property type="entry name" value="DUF1549"/>
</dbReference>
<evidence type="ECO:0000259" key="1">
    <source>
        <dbReference type="Pfam" id="PF07583"/>
    </source>
</evidence>
<sequence>SENCFQCHGPDAKARKAKLRLDDKVSATKDRDGVRPVVPGDPKASELIARISLNDPDEVMPPPETKRFLTEGQKEILRQWIAEGAGFESHWSYEKPQRPSPPEVRDRKWSRNEIDHFVLAKLDAAGLRPTKEADRHALARRLSFDLTGLPPTPEEADAFADDKSDKAYHKLVDRLLKSNAYGEHWARQWLDLARYADSAGYADDQPRTIWGYRDWVIRAYNRNMPFDQFTVEQLAGDMLPGPTDDQLIATAFNRNTQTNNEGGTNDEEFRNVAIVDRVNTTMATWMGTTIA</sequence>